<feature type="region of interest" description="Disordered" evidence="15">
    <location>
        <begin position="391"/>
        <end position="510"/>
    </location>
</feature>
<feature type="compositionally biased region" description="Polar residues" evidence="15">
    <location>
        <begin position="424"/>
        <end position="438"/>
    </location>
</feature>
<name>A0AA89C6Q6_PINIB</name>
<dbReference type="PANTHER" id="PTHR16036:SF2">
    <property type="entry name" value="TRNA ENDONUCLEASE ANKZF1"/>
    <property type="match status" value="1"/>
</dbReference>
<dbReference type="Gene3D" id="1.25.40.20">
    <property type="entry name" value="Ankyrin repeat-containing domain"/>
    <property type="match status" value="1"/>
</dbReference>
<feature type="repeat" description="ANK" evidence="13">
    <location>
        <begin position="722"/>
        <end position="754"/>
    </location>
</feature>
<dbReference type="SUPFAM" id="SSF48403">
    <property type="entry name" value="Ankyrin repeat"/>
    <property type="match status" value="1"/>
</dbReference>
<evidence type="ECO:0000256" key="15">
    <source>
        <dbReference type="SAM" id="MobiDB-lite"/>
    </source>
</evidence>
<feature type="region of interest" description="Disordered" evidence="15">
    <location>
        <begin position="164"/>
        <end position="187"/>
    </location>
</feature>
<dbReference type="SMART" id="SM00248">
    <property type="entry name" value="ANK"/>
    <property type="match status" value="2"/>
</dbReference>
<keyword evidence="4 14" id="KW-0540">Nuclease</keyword>
<dbReference type="Pfam" id="PF00023">
    <property type="entry name" value="Ank"/>
    <property type="match status" value="1"/>
</dbReference>
<evidence type="ECO:0000256" key="6">
    <source>
        <dbReference type="ARBA" id="ARBA00022737"/>
    </source>
</evidence>
<dbReference type="EMBL" id="VSWD01000005">
    <property type="protein sequence ID" value="KAK3101748.1"/>
    <property type="molecule type" value="Genomic_DNA"/>
</dbReference>
<evidence type="ECO:0000256" key="4">
    <source>
        <dbReference type="ARBA" id="ARBA00022722"/>
    </source>
</evidence>
<dbReference type="InterPro" id="IPR047139">
    <property type="entry name" value="ANKZ1/VMS1"/>
</dbReference>
<keyword evidence="6" id="KW-0677">Repeat</keyword>
<keyword evidence="8" id="KW-0863">Zinc-finger</keyword>
<feature type="compositionally biased region" description="Low complexity" evidence="15">
    <location>
        <begin position="452"/>
        <end position="471"/>
    </location>
</feature>
<dbReference type="InterPro" id="IPR036770">
    <property type="entry name" value="Ankyrin_rpt-contain_sf"/>
</dbReference>
<evidence type="ECO:0000256" key="11">
    <source>
        <dbReference type="ARBA" id="ARBA00023043"/>
    </source>
</evidence>
<evidence type="ECO:0000256" key="13">
    <source>
        <dbReference type="PROSITE-ProRule" id="PRU00023"/>
    </source>
</evidence>
<dbReference type="InterPro" id="IPR002110">
    <property type="entry name" value="Ankyrin_rpt"/>
</dbReference>
<evidence type="ECO:0000256" key="8">
    <source>
        <dbReference type="ARBA" id="ARBA00022771"/>
    </source>
</evidence>
<dbReference type="PROSITE" id="PS00028">
    <property type="entry name" value="ZINC_FINGER_C2H2_1"/>
    <property type="match status" value="1"/>
</dbReference>
<feature type="region of interest" description="Disordered" evidence="15">
    <location>
        <begin position="1"/>
        <end position="26"/>
    </location>
</feature>
<evidence type="ECO:0000256" key="10">
    <source>
        <dbReference type="ARBA" id="ARBA00022833"/>
    </source>
</evidence>
<evidence type="ECO:0000256" key="12">
    <source>
        <dbReference type="ARBA" id="ARBA00023054"/>
    </source>
</evidence>
<reference evidence="17" key="1">
    <citation type="submission" date="2019-08" db="EMBL/GenBank/DDBJ databases">
        <title>The improved chromosome-level genome for the pearl oyster Pinctada fucata martensii using PacBio sequencing and Hi-C.</title>
        <authorList>
            <person name="Zheng Z."/>
        </authorList>
    </citation>
    <scope>NUCLEOTIDE SEQUENCE</scope>
    <source>
        <strain evidence="17">ZZ-2019</strain>
        <tissue evidence="17">Adductor muscle</tissue>
    </source>
</reference>
<evidence type="ECO:0000256" key="1">
    <source>
        <dbReference type="ARBA" id="ARBA00004496"/>
    </source>
</evidence>
<proteinExistence type="inferred from homology"/>
<keyword evidence="3 14" id="KW-0963">Cytoplasm</keyword>
<evidence type="ECO:0000256" key="9">
    <source>
        <dbReference type="ARBA" id="ARBA00022801"/>
    </source>
</evidence>
<evidence type="ECO:0000256" key="7">
    <source>
        <dbReference type="ARBA" id="ARBA00022759"/>
    </source>
</evidence>
<evidence type="ECO:0000313" key="17">
    <source>
        <dbReference type="EMBL" id="KAK3101748.1"/>
    </source>
</evidence>
<dbReference type="AlphaFoldDB" id="A0AA89C6Q6"/>
<dbReference type="InterPro" id="IPR013087">
    <property type="entry name" value="Znf_C2H2_type"/>
</dbReference>
<keyword evidence="18" id="KW-1185">Reference proteome</keyword>
<feature type="compositionally biased region" description="Polar residues" evidence="15">
    <location>
        <begin position="166"/>
        <end position="178"/>
    </location>
</feature>
<dbReference type="InterPro" id="IPR041175">
    <property type="entry name" value="VLRF1/Vms1"/>
</dbReference>
<keyword evidence="12" id="KW-0175">Coiled coil</keyword>
<evidence type="ECO:0000313" key="18">
    <source>
        <dbReference type="Proteomes" id="UP001186944"/>
    </source>
</evidence>
<feature type="domain" description="VLRF1" evidence="16">
    <location>
        <begin position="236"/>
        <end position="377"/>
    </location>
</feature>
<dbReference type="Pfam" id="PF18826">
    <property type="entry name" value="bVLRF1"/>
    <property type="match status" value="1"/>
</dbReference>
<evidence type="ECO:0000256" key="14">
    <source>
        <dbReference type="PROSITE-ProRule" id="PRU01389"/>
    </source>
</evidence>
<dbReference type="GO" id="GO:0036503">
    <property type="term" value="P:ERAD pathway"/>
    <property type="evidence" value="ECO:0007669"/>
    <property type="project" value="TreeGrafter"/>
</dbReference>
<dbReference type="Proteomes" id="UP001186944">
    <property type="component" value="Unassembled WGS sequence"/>
</dbReference>
<keyword evidence="7 14" id="KW-0255">Endonuclease</keyword>
<evidence type="ECO:0000256" key="3">
    <source>
        <dbReference type="ARBA" id="ARBA00022490"/>
    </source>
</evidence>
<comment type="subcellular location">
    <subcellularLocation>
        <location evidence="1">Cytoplasm</location>
    </subcellularLocation>
</comment>
<feature type="compositionally biased region" description="Basic and acidic residues" evidence="15">
    <location>
        <begin position="799"/>
        <end position="837"/>
    </location>
</feature>
<comment type="caution">
    <text evidence="17">The sequence shown here is derived from an EMBL/GenBank/DDBJ whole genome shotgun (WGS) entry which is preliminary data.</text>
</comment>
<dbReference type="GO" id="GO:0005737">
    <property type="term" value="C:cytoplasm"/>
    <property type="evidence" value="ECO:0007669"/>
    <property type="project" value="UniProtKB-SubCell"/>
</dbReference>
<dbReference type="Pfam" id="PF18716">
    <property type="entry name" value="VATC"/>
    <property type="match status" value="1"/>
</dbReference>
<evidence type="ECO:0000256" key="2">
    <source>
        <dbReference type="ARBA" id="ARBA00009262"/>
    </source>
</evidence>
<dbReference type="GO" id="GO:0004519">
    <property type="term" value="F:endonuclease activity"/>
    <property type="evidence" value="ECO:0007669"/>
    <property type="project" value="UniProtKB-KW"/>
</dbReference>
<keyword evidence="9 14" id="KW-0378">Hydrolase</keyword>
<sequence>METRSRSSVIDGLQSPNKKMQKRQSKKYSTVLLYDTGNALAKLNGLTIAACNPTSDQSHLKSTKQQDKDEPSGITTDVITHVPDRKSCNTCSVEFEHRSEQKEHFKSDWHRYNLQQKIKGRNSVTAERFEEILGSVSSISGSESDSEDEDVTVINKMLTRPLLTAPDTTDSSAYSSNESDVETSRAMEEQGRKYPKIFFRNADGDVISVYRCVVQHKKNPASSHQELVSMVAGIPQKVRWVVLMASGGHFAGAVFDRDKVVAQKTFHRYVVRAKRGTAQGSRDSQGNAPKSAGASLRRYNEAALKEDIQNLITSWSEHMANCDLIFLRAPSFNKKIFFSGKTPLLRKDDERIRMIPFPTKRPTHNEVRRVHQMLASIECYGEELEIQDHVPLTPPLTFNPDKGHLEVIPQDQQTSSRPRKFSGRSRTSPLVTENNDGNVESKDTETGKIPQESTFSADSTPSSTASTGSESEMLETLQSISTSHLKEFEFSKKPKRKKKTRKRRLSKHQIDPESDVYAEEKYHLKNALYTAVKVGDIETLQNLVAIFTVNQVTEATPTNESFSIFGGDERMRPSINIAIANNNVESLETPTPTQEVNVIDGSSANEIASFADIETPTEDSNVLSLRSQSHSSQQLNDLNERQIDLVSNVSENESNNSENKVHEQNNLQTPCEINANSSTTQNIDEKRLPLNDLEKTETNNVSMEVTSPVVTMEILNEPIGDNEKTLLHVACKEGHRKIVKILLESGADPAIKDKFGSPPYVSTNDKEVRNEFRRFMARFPDRYDYKTAQVPSPLTPEMELERKQKDADRKKAQKKAKQERDKIKRAEEAVKEAEEREKKRFLALSDREKRALAAEKRLLREKEEKGEAKPVTSRCFQCGSDMTGKVPFEYYEFRFCASKCLKEHRMSVKKS</sequence>
<comment type="domain">
    <text evidence="14">The VLRF1 domain mediates binding to the 60S ribosomal subunit.</text>
</comment>
<organism evidence="17 18">
    <name type="scientific">Pinctada imbricata</name>
    <name type="common">Atlantic pearl-oyster</name>
    <name type="synonym">Pinctada martensii</name>
    <dbReference type="NCBI Taxonomy" id="66713"/>
    <lineage>
        <taxon>Eukaryota</taxon>
        <taxon>Metazoa</taxon>
        <taxon>Spiralia</taxon>
        <taxon>Lophotrochozoa</taxon>
        <taxon>Mollusca</taxon>
        <taxon>Bivalvia</taxon>
        <taxon>Autobranchia</taxon>
        <taxon>Pteriomorphia</taxon>
        <taxon>Pterioida</taxon>
        <taxon>Pterioidea</taxon>
        <taxon>Pteriidae</taxon>
        <taxon>Pinctada</taxon>
    </lineage>
</organism>
<dbReference type="PROSITE" id="PS50297">
    <property type="entry name" value="ANK_REP_REGION"/>
    <property type="match status" value="1"/>
</dbReference>
<evidence type="ECO:0000256" key="5">
    <source>
        <dbReference type="ARBA" id="ARBA00022723"/>
    </source>
</evidence>
<feature type="compositionally biased region" description="Basic residues" evidence="15">
    <location>
        <begin position="493"/>
        <end position="507"/>
    </location>
</feature>
<keyword evidence="10" id="KW-0862">Zinc</keyword>
<comment type="similarity">
    <text evidence="2 14">Belongs to the ANKZF1/VMS1 family.</text>
</comment>
<dbReference type="PANTHER" id="PTHR16036">
    <property type="entry name" value="ANKYRIN REPEAT AND ZINC FINGER DOMAIN-CONTAINING PROTEIN 1"/>
    <property type="match status" value="1"/>
</dbReference>
<evidence type="ECO:0000259" key="16">
    <source>
        <dbReference type="PROSITE" id="PS52044"/>
    </source>
</evidence>
<dbReference type="PROSITE" id="PS50088">
    <property type="entry name" value="ANK_REPEAT"/>
    <property type="match status" value="1"/>
</dbReference>
<dbReference type="GO" id="GO:0008270">
    <property type="term" value="F:zinc ion binding"/>
    <property type="evidence" value="ECO:0007669"/>
    <property type="project" value="UniProtKB-KW"/>
</dbReference>
<keyword evidence="11 13" id="KW-0040">ANK repeat</keyword>
<dbReference type="GO" id="GO:0016787">
    <property type="term" value="F:hydrolase activity"/>
    <property type="evidence" value="ECO:0007669"/>
    <property type="project" value="UniProtKB-KW"/>
</dbReference>
<accession>A0AA89C6Q6</accession>
<gene>
    <name evidence="17" type="ORF">FSP39_006094</name>
</gene>
<dbReference type="InterPro" id="IPR041540">
    <property type="entry name" value="VATC"/>
</dbReference>
<feature type="active site" evidence="14">
    <location>
        <position position="279"/>
    </location>
</feature>
<keyword evidence="5" id="KW-0479">Metal-binding</keyword>
<protein>
    <recommendedName>
        <fullName evidence="16">VLRF1 domain-containing protein</fullName>
    </recommendedName>
</protein>
<feature type="region of interest" description="Disordered" evidence="15">
    <location>
        <begin position="787"/>
        <end position="837"/>
    </location>
</feature>
<feature type="region of interest" description="Disordered" evidence="15">
    <location>
        <begin position="53"/>
        <end position="75"/>
    </location>
</feature>
<dbReference type="PROSITE" id="PS52044">
    <property type="entry name" value="VLRF1"/>
    <property type="match status" value="1"/>
</dbReference>